<dbReference type="GO" id="GO:0003677">
    <property type="term" value="F:DNA binding"/>
    <property type="evidence" value="ECO:0007669"/>
    <property type="project" value="InterPro"/>
</dbReference>
<dbReference type="Pfam" id="PF02371">
    <property type="entry name" value="Transposase_20"/>
    <property type="match status" value="1"/>
</dbReference>
<organism evidence="3 4">
    <name type="scientific">Halomonas urmiana</name>
    <dbReference type="NCBI Taxonomy" id="490901"/>
    <lineage>
        <taxon>Bacteria</taxon>
        <taxon>Pseudomonadati</taxon>
        <taxon>Pseudomonadota</taxon>
        <taxon>Gammaproteobacteria</taxon>
        <taxon>Oceanospirillales</taxon>
        <taxon>Halomonadaceae</taxon>
        <taxon>Halomonas</taxon>
    </lineage>
</organism>
<keyword evidence="4" id="KW-1185">Reference proteome</keyword>
<dbReference type="Pfam" id="PF01548">
    <property type="entry name" value="DEDD_Tnp_IS110"/>
    <property type="match status" value="1"/>
</dbReference>
<dbReference type="EMBL" id="VBUI01000058">
    <property type="protein sequence ID" value="TLF44782.1"/>
    <property type="molecule type" value="Genomic_DNA"/>
</dbReference>
<proteinExistence type="predicted"/>
<dbReference type="RefSeq" id="WP_138182990.1">
    <property type="nucleotide sequence ID" value="NZ_VBUI01000058.1"/>
</dbReference>
<accession>A0A5R8M5C8</accession>
<gene>
    <name evidence="3" type="ORF">FEI13_18660</name>
</gene>
<protein>
    <submittedName>
        <fullName evidence="3">IS110 family transposase</fullName>
    </submittedName>
</protein>
<dbReference type="InterPro" id="IPR047650">
    <property type="entry name" value="Transpos_IS110"/>
</dbReference>
<feature type="domain" description="Transposase IS116/IS110/IS902 C-terminal" evidence="2">
    <location>
        <begin position="191"/>
        <end position="270"/>
    </location>
</feature>
<dbReference type="InterPro" id="IPR002525">
    <property type="entry name" value="Transp_IS110-like_N"/>
</dbReference>
<dbReference type="PANTHER" id="PTHR33055:SF13">
    <property type="entry name" value="TRANSPOSASE"/>
    <property type="match status" value="1"/>
</dbReference>
<dbReference type="PANTHER" id="PTHR33055">
    <property type="entry name" value="TRANSPOSASE FOR INSERTION SEQUENCE ELEMENT IS1111A"/>
    <property type="match status" value="1"/>
</dbReference>
<comment type="caution">
    <text evidence="3">The sequence shown here is derived from an EMBL/GenBank/DDBJ whole genome shotgun (WGS) entry which is preliminary data.</text>
</comment>
<evidence type="ECO:0000259" key="2">
    <source>
        <dbReference type="Pfam" id="PF02371"/>
    </source>
</evidence>
<dbReference type="GO" id="GO:0004803">
    <property type="term" value="F:transposase activity"/>
    <property type="evidence" value="ECO:0007669"/>
    <property type="project" value="InterPro"/>
</dbReference>
<sequence length="317" mass="35631">MTIQPLIGIDVAKHELVVYRQDLEIQQTLENRPSALKPWLRGLPAQCAIAVEATGTYHVALIELAYQCGHEVFVIDGYQLNHYRQGIGGRAKTDSSDARLLARYLSREREMLRAWAPPPAAYRSLQSLLRRRATLVQARVAIQQSCAELPWLAAHLKRLMAQLTRVDQVIQARLRAIVREAGLRHQVARCQAVEGVGELTATALIMAFLRGDFRHSDAFVAFPGLDVRVRDSGKQRGRRKLTKRGDPEVRRLLHNAAMAASRLPAWKATYQRYRARGLQALQVLVILARKLARIAFSLMKHQTEYTPPSLNRAGGAT</sequence>
<dbReference type="OrthoDB" id="9795150at2"/>
<name>A0A5R8M5C8_9GAMM</name>
<dbReference type="AlphaFoldDB" id="A0A5R8M5C8"/>
<evidence type="ECO:0000313" key="4">
    <source>
        <dbReference type="Proteomes" id="UP000306973"/>
    </source>
</evidence>
<evidence type="ECO:0000259" key="1">
    <source>
        <dbReference type="Pfam" id="PF01548"/>
    </source>
</evidence>
<dbReference type="InterPro" id="IPR003346">
    <property type="entry name" value="Transposase_20"/>
</dbReference>
<dbReference type="Proteomes" id="UP000306973">
    <property type="component" value="Unassembled WGS sequence"/>
</dbReference>
<reference evidence="3 4" key="1">
    <citation type="journal article" date="2007" name="Int. J. Syst. Evol. Microbiol.">
        <title>Halomonas saccharevitans sp. nov., Halomonas arcis sp. nov. and Halomonas subterranea sp. nov., halophilic bacteria isolated from hypersaline environments of China.</title>
        <authorList>
            <person name="Xu X.W."/>
            <person name="Wu Y.H."/>
            <person name="Zhou Z."/>
            <person name="Wang C.S."/>
            <person name="Zhou Y.G."/>
            <person name="Zhang H.B."/>
            <person name="Wang Y."/>
            <person name="Wu M."/>
        </authorList>
    </citation>
    <scope>NUCLEOTIDE SEQUENCE [LARGE SCALE GENOMIC DNA]</scope>
    <source>
        <strain evidence="3 4">TBZ3</strain>
    </source>
</reference>
<dbReference type="GO" id="GO:0006313">
    <property type="term" value="P:DNA transposition"/>
    <property type="evidence" value="ECO:0007669"/>
    <property type="project" value="InterPro"/>
</dbReference>
<evidence type="ECO:0000313" key="3">
    <source>
        <dbReference type="EMBL" id="TLF44782.1"/>
    </source>
</evidence>
<feature type="domain" description="Transposase IS110-like N-terminal" evidence="1">
    <location>
        <begin position="7"/>
        <end position="144"/>
    </location>
</feature>